<gene>
    <name evidence="15" type="primary">gcA</name>
    <name evidence="15" type="ORF">PPL_10658</name>
</gene>
<dbReference type="GO" id="GO:0005524">
    <property type="term" value="F:ATP binding"/>
    <property type="evidence" value="ECO:0007669"/>
    <property type="project" value="UniProtKB-KW"/>
</dbReference>
<comment type="subcellular location">
    <subcellularLocation>
        <location evidence="2">Membrane</location>
        <topology evidence="2">Multi-pass membrane protein</topology>
    </subcellularLocation>
</comment>
<evidence type="ECO:0000256" key="13">
    <source>
        <dbReference type="SAM" id="Phobius"/>
    </source>
</evidence>
<dbReference type="InParanoid" id="D3BRP7"/>
<dbReference type="AlphaFoldDB" id="D3BRP7"/>
<keyword evidence="5" id="KW-0479">Metal-binding</keyword>
<evidence type="ECO:0000256" key="4">
    <source>
        <dbReference type="ARBA" id="ARBA00022692"/>
    </source>
</evidence>
<dbReference type="GO" id="GO:0035556">
    <property type="term" value="P:intracellular signal transduction"/>
    <property type="evidence" value="ECO:0007669"/>
    <property type="project" value="InterPro"/>
</dbReference>
<feature type="transmembrane region" description="Helical" evidence="13">
    <location>
        <begin position="279"/>
        <end position="295"/>
    </location>
</feature>
<keyword evidence="16" id="KW-1185">Reference proteome</keyword>
<evidence type="ECO:0000256" key="8">
    <source>
        <dbReference type="ARBA" id="ARBA00022842"/>
    </source>
</evidence>
<keyword evidence="4 13" id="KW-0812">Transmembrane</keyword>
<keyword evidence="6" id="KW-0547">Nucleotide-binding</keyword>
<evidence type="ECO:0000256" key="11">
    <source>
        <dbReference type="ARBA" id="ARBA00023239"/>
    </source>
</evidence>
<accession>D3BRP7</accession>
<evidence type="ECO:0000256" key="12">
    <source>
        <dbReference type="SAM" id="MobiDB-lite"/>
    </source>
</evidence>
<dbReference type="GO" id="GO:0009190">
    <property type="term" value="P:cyclic nucleotide biosynthetic process"/>
    <property type="evidence" value="ECO:0007669"/>
    <property type="project" value="InterPro"/>
</dbReference>
<evidence type="ECO:0000259" key="14">
    <source>
        <dbReference type="PROSITE" id="PS50125"/>
    </source>
</evidence>
<dbReference type="Proteomes" id="UP000001396">
    <property type="component" value="Unassembled WGS sequence"/>
</dbReference>
<name>D3BRP7_HETP5</name>
<comment type="catalytic activity">
    <reaction evidence="1">
        <text>ATP = 3',5'-cyclic AMP + diphosphate</text>
        <dbReference type="Rhea" id="RHEA:15389"/>
        <dbReference type="ChEBI" id="CHEBI:30616"/>
        <dbReference type="ChEBI" id="CHEBI:33019"/>
        <dbReference type="ChEBI" id="CHEBI:58165"/>
        <dbReference type="EC" id="4.6.1.1"/>
    </reaction>
</comment>
<keyword evidence="7" id="KW-0067">ATP-binding</keyword>
<proteinExistence type="predicted"/>
<feature type="transmembrane region" description="Helical" evidence="13">
    <location>
        <begin position="169"/>
        <end position="187"/>
    </location>
</feature>
<dbReference type="InterPro" id="IPR029787">
    <property type="entry name" value="Nucleotide_cyclase"/>
</dbReference>
<dbReference type="EC" id="4.6.1.1" evidence="3"/>
<dbReference type="STRING" id="670386.D3BRP7"/>
<dbReference type="SUPFAM" id="SSF55073">
    <property type="entry name" value="Nucleotide cyclase"/>
    <property type="match status" value="2"/>
</dbReference>
<feature type="transmembrane region" description="Helical" evidence="13">
    <location>
        <begin position="193"/>
        <end position="215"/>
    </location>
</feature>
<keyword evidence="9 13" id="KW-1133">Transmembrane helix</keyword>
<feature type="domain" description="Guanylate cyclase" evidence="14">
    <location>
        <begin position="383"/>
        <end position="510"/>
    </location>
</feature>
<evidence type="ECO:0000256" key="1">
    <source>
        <dbReference type="ARBA" id="ARBA00001593"/>
    </source>
</evidence>
<dbReference type="SMART" id="SM00044">
    <property type="entry name" value="CYCc"/>
    <property type="match status" value="2"/>
</dbReference>
<reference evidence="15 16" key="1">
    <citation type="journal article" date="2011" name="Genome Res.">
        <title>Phylogeny-wide analysis of social amoeba genomes highlights ancient origins for complex intercellular communication.</title>
        <authorList>
            <person name="Heidel A.J."/>
            <person name="Lawal H.M."/>
            <person name="Felder M."/>
            <person name="Schilde C."/>
            <person name="Helps N.R."/>
            <person name="Tunggal B."/>
            <person name="Rivero F."/>
            <person name="John U."/>
            <person name="Schleicher M."/>
            <person name="Eichinger L."/>
            <person name="Platzer M."/>
            <person name="Noegel A.A."/>
            <person name="Schaap P."/>
            <person name="Gloeckner G."/>
        </authorList>
    </citation>
    <scope>NUCLEOTIDE SEQUENCE [LARGE SCALE GENOMIC DNA]</scope>
    <source>
        <strain evidence="16">ATCC 26659 / Pp 5 / PN500</strain>
    </source>
</reference>
<keyword evidence="11" id="KW-0456">Lyase</keyword>
<feature type="domain" description="Guanylate cyclase" evidence="14">
    <location>
        <begin position="881"/>
        <end position="1028"/>
    </location>
</feature>
<feature type="compositionally biased region" description="Low complexity" evidence="12">
    <location>
        <begin position="599"/>
        <end position="615"/>
    </location>
</feature>
<dbReference type="InterPro" id="IPR001054">
    <property type="entry name" value="A/G_cyclase"/>
</dbReference>
<dbReference type="GO" id="GO:0046872">
    <property type="term" value="F:metal ion binding"/>
    <property type="evidence" value="ECO:0007669"/>
    <property type="project" value="UniProtKB-KW"/>
</dbReference>
<feature type="transmembrane region" description="Helical" evidence="13">
    <location>
        <begin position="799"/>
        <end position="816"/>
    </location>
</feature>
<protein>
    <recommendedName>
        <fullName evidence="3">adenylate cyclase</fullName>
        <ecNumber evidence="3">4.6.1.1</ecNumber>
    </recommendedName>
</protein>
<evidence type="ECO:0000256" key="3">
    <source>
        <dbReference type="ARBA" id="ARBA00012201"/>
    </source>
</evidence>
<dbReference type="OMA" id="HNSSHWT"/>
<evidence type="ECO:0000313" key="16">
    <source>
        <dbReference type="Proteomes" id="UP000001396"/>
    </source>
</evidence>
<evidence type="ECO:0000256" key="2">
    <source>
        <dbReference type="ARBA" id="ARBA00004141"/>
    </source>
</evidence>
<evidence type="ECO:0000256" key="7">
    <source>
        <dbReference type="ARBA" id="ARBA00022840"/>
    </source>
</evidence>
<evidence type="ECO:0000256" key="6">
    <source>
        <dbReference type="ARBA" id="ARBA00022741"/>
    </source>
</evidence>
<dbReference type="EMBL" id="ADBJ01000050">
    <property type="protein sequence ID" value="EFA76079.1"/>
    <property type="molecule type" value="Genomic_DNA"/>
</dbReference>
<feature type="transmembrane region" description="Helical" evidence="13">
    <location>
        <begin position="252"/>
        <end position="272"/>
    </location>
</feature>
<feature type="transmembrane region" description="Helical" evidence="13">
    <location>
        <begin position="707"/>
        <end position="727"/>
    </location>
</feature>
<evidence type="ECO:0000256" key="5">
    <source>
        <dbReference type="ARBA" id="ARBA00022723"/>
    </source>
</evidence>
<comment type="caution">
    <text evidence="15">The sequence shown here is derived from an EMBL/GenBank/DDBJ whole genome shotgun (WGS) entry which is preliminary data.</text>
</comment>
<feature type="transmembrane region" description="Helical" evidence="13">
    <location>
        <begin position="222"/>
        <end position="240"/>
    </location>
</feature>
<dbReference type="GO" id="GO:0004016">
    <property type="term" value="F:adenylate cyclase activity"/>
    <property type="evidence" value="ECO:0007669"/>
    <property type="project" value="UniProtKB-EC"/>
</dbReference>
<organism evidence="15 16">
    <name type="scientific">Heterostelium pallidum (strain ATCC 26659 / Pp 5 / PN500)</name>
    <name type="common">Cellular slime mold</name>
    <name type="synonym">Polysphondylium pallidum</name>
    <dbReference type="NCBI Taxonomy" id="670386"/>
    <lineage>
        <taxon>Eukaryota</taxon>
        <taxon>Amoebozoa</taxon>
        <taxon>Evosea</taxon>
        <taxon>Eumycetozoa</taxon>
        <taxon>Dictyostelia</taxon>
        <taxon>Acytosteliales</taxon>
        <taxon>Acytosteliaceae</taxon>
        <taxon>Heterostelium</taxon>
    </lineage>
</organism>
<feature type="transmembrane region" description="Helical" evidence="13">
    <location>
        <begin position="301"/>
        <end position="319"/>
    </location>
</feature>
<dbReference type="GO" id="GO:0007189">
    <property type="term" value="P:adenylate cyclase-activating G protein-coupled receptor signaling pathway"/>
    <property type="evidence" value="ECO:0007669"/>
    <property type="project" value="TreeGrafter"/>
</dbReference>
<feature type="transmembrane region" description="Helical" evidence="13">
    <location>
        <begin position="739"/>
        <end position="759"/>
    </location>
</feature>
<keyword evidence="10 13" id="KW-0472">Membrane</keyword>
<dbReference type="PROSITE" id="PS50125">
    <property type="entry name" value="GUANYLATE_CYCLASE_2"/>
    <property type="match status" value="2"/>
</dbReference>
<feature type="region of interest" description="Disordered" evidence="12">
    <location>
        <begin position="581"/>
        <end position="622"/>
    </location>
</feature>
<evidence type="ECO:0000256" key="10">
    <source>
        <dbReference type="ARBA" id="ARBA00023136"/>
    </source>
</evidence>
<dbReference type="GO" id="GO:0005886">
    <property type="term" value="C:plasma membrane"/>
    <property type="evidence" value="ECO:0007669"/>
    <property type="project" value="TreeGrafter"/>
</dbReference>
<evidence type="ECO:0000256" key="9">
    <source>
        <dbReference type="ARBA" id="ARBA00022989"/>
    </source>
</evidence>
<dbReference type="PANTHER" id="PTHR45627">
    <property type="entry name" value="ADENYLATE CYCLASE TYPE 1"/>
    <property type="match status" value="1"/>
</dbReference>
<keyword evidence="8" id="KW-0460">Magnesium</keyword>
<dbReference type="GeneID" id="31366127"/>
<feature type="compositionally biased region" description="Polar residues" evidence="12">
    <location>
        <begin position="581"/>
        <end position="593"/>
    </location>
</feature>
<dbReference type="RefSeq" id="XP_020428213.1">
    <property type="nucleotide sequence ID" value="XM_020581426.1"/>
</dbReference>
<dbReference type="CDD" id="cd07302">
    <property type="entry name" value="CHD"/>
    <property type="match status" value="2"/>
</dbReference>
<feature type="transmembrane region" description="Helical" evidence="13">
    <location>
        <begin position="766"/>
        <end position="787"/>
    </location>
</feature>
<dbReference type="PANTHER" id="PTHR45627:SF12">
    <property type="entry name" value="ADENYLATE CYCLASE TYPE 2"/>
    <property type="match status" value="1"/>
</dbReference>
<dbReference type="Pfam" id="PF00211">
    <property type="entry name" value="Guanylate_cyc"/>
    <property type="match status" value="2"/>
</dbReference>
<dbReference type="Gene3D" id="3.30.70.1230">
    <property type="entry name" value="Nucleotide cyclase"/>
    <property type="match status" value="2"/>
</dbReference>
<evidence type="ECO:0000313" key="15">
    <source>
        <dbReference type="EMBL" id="EFA76079.1"/>
    </source>
</evidence>
<sequence>MSYYNSCYGASFTANREIRFDDFPTIYATSPTNNNNNTAININVSNTNLKRSNLQPIPVQPPPALCSSFSLASFTDTHIELESRNRSNTYHDPQMCQNISTIQQRNRSNSVVTTLNNKIDIENQMIWNDYSISKDSVFDEPVNFNKFTLSLKDNLESSFLFHHFYKYRILLSVLNIIGLIAAIISLYNGRNDIFMIVIRSIVVMSYGSMVATGFLQPNFYRVVFNVVFTICNILFFLSLAREYLSETPSTYLFIYAIFFLSLYSFGIIKFLWMILLNSTIWLISVIYIFYNHLAIYTSISYLLYFSIIFLLGVSSIYVLEKSRKHSFVNKIKVIKSTDEIQEEKVKSEQLVSKILPEFIINMMKEISCDTPFPLLSKVFPDCSVLYCDIVEFTTLSSKVTPNQLVTLLNQIFTEFDKVVASHGCEMIKTDGDAFLCAGGLTIQNGNHFKAIVDTAYDILNLKILKHNSLDIEVKIRIGVANGTVIGGMIGSQKFQFDLWGEAIALAHALEQSGCPGRIHAIKKGLELLGDKYISVENPSTPDEFQQPTYFIYPNQSTTTTSDDSSSCSSSLLSGAIVPVSASPQSTTSESTVLDISEVNSSSTSTSRSSSNSNNNITIGGGGEDASCQHSASNLENIVSKTKQLLKSTNLFPANGVDSESKHIDETECYIFDRFTRFNLYLLMFRNWYVERFFYKHVINRTVCETRVFLVIGALIQMIFGVNDFLLIPIQGLYSTRTLYIWIATFDRIPLVRLTIILFFSTVFHSLNYLFSAIIIIILTILYFVYFGRLSFFDMTIADYFGIAIFILLLLASLYIMKLEIRRAWLIRSNVKYKSLVLVDEKEKSSKLLHHILPPHITEKIIKDKSNNGNGMLISQNHNAVVVMFINILGFEKLQNHHEILSHLNKIFTILDDEVIHYKIEKIKTIGTTYMVVAGLNHHINGNNNVNIGNSNVSLSSSSSSEQQAYLRQSIQDMANMALSAKAFVKFIDPRLDVQIGMSVGPCVSGCIGIQRAKFDIWGDTANTASRMQTSAPPGKIQVTKEVCRLLMRCFYMEERGVIQVKGKGEMKSFYLIGRKTSNDNTIDELPPHWKEVNFKQHED</sequence>